<evidence type="ECO:0000256" key="1">
    <source>
        <dbReference type="ARBA" id="ARBA00022909"/>
    </source>
</evidence>
<organism evidence="3 4">
    <name type="scientific">Podospora aff. communis PSN243</name>
    <dbReference type="NCBI Taxonomy" id="3040156"/>
    <lineage>
        <taxon>Eukaryota</taxon>
        <taxon>Fungi</taxon>
        <taxon>Dikarya</taxon>
        <taxon>Ascomycota</taxon>
        <taxon>Pezizomycotina</taxon>
        <taxon>Sordariomycetes</taxon>
        <taxon>Sordariomycetidae</taxon>
        <taxon>Sordariales</taxon>
        <taxon>Podosporaceae</taxon>
        <taxon>Podospora</taxon>
    </lineage>
</organism>
<reference evidence="3" key="2">
    <citation type="submission" date="2023-05" db="EMBL/GenBank/DDBJ databases">
        <authorList>
            <consortium name="Lawrence Berkeley National Laboratory"/>
            <person name="Steindorff A."/>
            <person name="Hensen N."/>
            <person name="Bonometti L."/>
            <person name="Westerberg I."/>
            <person name="Brannstrom I.O."/>
            <person name="Guillou S."/>
            <person name="Cros-Aarteil S."/>
            <person name="Calhoun S."/>
            <person name="Haridas S."/>
            <person name="Kuo A."/>
            <person name="Mondo S."/>
            <person name="Pangilinan J."/>
            <person name="Riley R."/>
            <person name="Labutti K."/>
            <person name="Andreopoulos B."/>
            <person name="Lipzen A."/>
            <person name="Chen C."/>
            <person name="Yanf M."/>
            <person name="Daum C."/>
            <person name="Ng V."/>
            <person name="Clum A."/>
            <person name="Ohm R."/>
            <person name="Martin F."/>
            <person name="Silar P."/>
            <person name="Natvig D."/>
            <person name="Lalanne C."/>
            <person name="Gautier V."/>
            <person name="Ament-Velasquez S.L."/>
            <person name="Kruys A."/>
            <person name="Hutchinson M.I."/>
            <person name="Powell A.J."/>
            <person name="Barry K."/>
            <person name="Miller A.N."/>
            <person name="Grigoriev I.V."/>
            <person name="Debuchy R."/>
            <person name="Gladieux P."/>
            <person name="Thoren M.H."/>
            <person name="Johannesson H."/>
        </authorList>
    </citation>
    <scope>NUCLEOTIDE SEQUENCE</scope>
    <source>
        <strain evidence="3">PSN243</strain>
    </source>
</reference>
<comment type="caution">
    <text evidence="3">The sequence shown here is derived from an EMBL/GenBank/DDBJ whole genome shotgun (WGS) entry which is preliminary data.</text>
</comment>
<evidence type="ECO:0000313" key="3">
    <source>
        <dbReference type="EMBL" id="KAK4449226.1"/>
    </source>
</evidence>
<dbReference type="Gene3D" id="3.30.1130.10">
    <property type="match status" value="2"/>
</dbReference>
<dbReference type="GO" id="GO:0046656">
    <property type="term" value="P:folic acid biosynthetic process"/>
    <property type="evidence" value="ECO:0007669"/>
    <property type="project" value="UniProtKB-KW"/>
</dbReference>
<protein>
    <submittedName>
        <fullName evidence="3">Dihydroneopterin aldolase family protein</fullName>
    </submittedName>
</protein>
<evidence type="ECO:0000313" key="4">
    <source>
        <dbReference type="Proteomes" id="UP001321760"/>
    </source>
</evidence>
<accession>A0AAV9GRD6</accession>
<dbReference type="Pfam" id="PF02152">
    <property type="entry name" value="FolB"/>
    <property type="match status" value="1"/>
</dbReference>
<dbReference type="GO" id="GO:0004150">
    <property type="term" value="F:dihydroneopterin aldolase activity"/>
    <property type="evidence" value="ECO:0007669"/>
    <property type="project" value="InterPro"/>
</dbReference>
<keyword evidence="4" id="KW-1185">Reference proteome</keyword>
<reference evidence="3" key="1">
    <citation type="journal article" date="2023" name="Mol. Phylogenet. Evol.">
        <title>Genome-scale phylogeny and comparative genomics of the fungal order Sordariales.</title>
        <authorList>
            <person name="Hensen N."/>
            <person name="Bonometti L."/>
            <person name="Westerberg I."/>
            <person name="Brannstrom I.O."/>
            <person name="Guillou S."/>
            <person name="Cros-Aarteil S."/>
            <person name="Calhoun S."/>
            <person name="Haridas S."/>
            <person name="Kuo A."/>
            <person name="Mondo S."/>
            <person name="Pangilinan J."/>
            <person name="Riley R."/>
            <person name="LaButti K."/>
            <person name="Andreopoulos B."/>
            <person name="Lipzen A."/>
            <person name="Chen C."/>
            <person name="Yan M."/>
            <person name="Daum C."/>
            <person name="Ng V."/>
            <person name="Clum A."/>
            <person name="Steindorff A."/>
            <person name="Ohm R.A."/>
            <person name="Martin F."/>
            <person name="Silar P."/>
            <person name="Natvig D.O."/>
            <person name="Lalanne C."/>
            <person name="Gautier V."/>
            <person name="Ament-Velasquez S.L."/>
            <person name="Kruys A."/>
            <person name="Hutchinson M.I."/>
            <person name="Powell A.J."/>
            <person name="Barry K."/>
            <person name="Miller A.N."/>
            <person name="Grigoriev I.V."/>
            <person name="Debuchy R."/>
            <person name="Gladieux P."/>
            <person name="Hiltunen Thoren M."/>
            <person name="Johannesson H."/>
        </authorList>
    </citation>
    <scope>NUCLEOTIDE SEQUENCE</scope>
    <source>
        <strain evidence="3">PSN243</strain>
    </source>
</reference>
<dbReference type="EMBL" id="MU865938">
    <property type="protein sequence ID" value="KAK4449226.1"/>
    <property type="molecule type" value="Genomic_DNA"/>
</dbReference>
<keyword evidence="1" id="KW-0289">Folate biosynthesis</keyword>
<evidence type="ECO:0000259" key="2">
    <source>
        <dbReference type="SMART" id="SM00905"/>
    </source>
</evidence>
<dbReference type="AlphaFoldDB" id="A0AAV9GRD6"/>
<name>A0AAV9GRD6_9PEZI</name>
<sequence length="281" mass="30479">MPYALGSSWTVRAEAGEPVAVVRVENIQATTDAASDAWGRPNCQQPLLISAEISFEKPFTSAAQQDTLTTETVHYGTLSRAILASLKDNSLNEKVGEDINGIVNRIWLHLTGLSLPTGEESPNQACLLNARVRAGIRFLSITAMLPKASLLGSGISYTMSAVFAASIYSRELRLHKLQVPTLVGMNPNERKAKQFVIATVALDKIQNNPGDFYTGAEAVVVKILEESSFETLEALGAHIGDCLLRNFNANSNPIFRQVNVRMEKPTAVPLADCPVVEVRSE</sequence>
<proteinExistence type="predicted"/>
<dbReference type="SMART" id="SM00905">
    <property type="entry name" value="FolB"/>
    <property type="match status" value="1"/>
</dbReference>
<dbReference type="InterPro" id="IPR006157">
    <property type="entry name" value="FolB_dom"/>
</dbReference>
<dbReference type="Proteomes" id="UP001321760">
    <property type="component" value="Unassembled WGS sequence"/>
</dbReference>
<feature type="domain" description="Dihydroneopterin aldolase/epimerase" evidence="2">
    <location>
        <begin position="172"/>
        <end position="280"/>
    </location>
</feature>
<gene>
    <name evidence="3" type="ORF">QBC34DRAFT_405338</name>
</gene>
<dbReference type="SUPFAM" id="SSF55620">
    <property type="entry name" value="Tetrahydrobiopterin biosynthesis enzymes-like"/>
    <property type="match status" value="1"/>
</dbReference>
<dbReference type="InterPro" id="IPR043133">
    <property type="entry name" value="GTP-CH-I_C/QueF"/>
</dbReference>